<dbReference type="Proteomes" id="UP001190700">
    <property type="component" value="Unassembled WGS sequence"/>
</dbReference>
<evidence type="ECO:0000313" key="2">
    <source>
        <dbReference type="Proteomes" id="UP001190700"/>
    </source>
</evidence>
<protein>
    <submittedName>
        <fullName evidence="1">Uncharacterized protein</fullName>
    </submittedName>
</protein>
<keyword evidence="2" id="KW-1185">Reference proteome</keyword>
<gene>
    <name evidence="1" type="ORF">CYMTET_4592</name>
</gene>
<organism evidence="1 2">
    <name type="scientific">Cymbomonas tetramitiformis</name>
    <dbReference type="NCBI Taxonomy" id="36881"/>
    <lineage>
        <taxon>Eukaryota</taxon>
        <taxon>Viridiplantae</taxon>
        <taxon>Chlorophyta</taxon>
        <taxon>Pyramimonadophyceae</taxon>
        <taxon>Pyramimonadales</taxon>
        <taxon>Pyramimonadaceae</taxon>
        <taxon>Cymbomonas</taxon>
    </lineage>
</organism>
<dbReference type="EMBL" id="LGRX02000649">
    <property type="protein sequence ID" value="KAK3287914.1"/>
    <property type="molecule type" value="Genomic_DNA"/>
</dbReference>
<accession>A0AAE0LKC1</accession>
<sequence length="314" mass="35877">MTAWGGVLNLKFPARGFWPDEMRNWHITHLELEAVYKTVQAFLKELESKVVCDNHAVLAMLSRESKPTFEMLQQRCEFHFVNVLKQGELQQEATDSAAAAHDMLKENNDKKKIVCVTCTGNGHATEACWLTNPAKLEDYVKRFPTEETRICAAVEERRKELKVTASQGGGVGYVEVWNLETKQTDKVLIEAQYLPDSPFNMISTVALEDTYDLYATFVEQELQSGDGTTRYELVREDEVLASCCLRAVHIQEWLLQYDNRLTVSENDPSVYFIDIPNVLMVQLNFSIDDVPCIISSEEWRTTFLKAFNAKLSRS</sequence>
<reference evidence="1 2" key="1">
    <citation type="journal article" date="2015" name="Genome Biol. Evol.">
        <title>Comparative Genomics of a Bacterivorous Green Alga Reveals Evolutionary Causalities and Consequences of Phago-Mixotrophic Mode of Nutrition.</title>
        <authorList>
            <person name="Burns J.A."/>
            <person name="Paasch A."/>
            <person name="Narechania A."/>
            <person name="Kim E."/>
        </authorList>
    </citation>
    <scope>NUCLEOTIDE SEQUENCE [LARGE SCALE GENOMIC DNA]</scope>
    <source>
        <strain evidence="1 2">PLY_AMNH</strain>
    </source>
</reference>
<comment type="caution">
    <text evidence="1">The sequence shown here is derived from an EMBL/GenBank/DDBJ whole genome shotgun (WGS) entry which is preliminary data.</text>
</comment>
<dbReference type="AlphaFoldDB" id="A0AAE0LKC1"/>
<proteinExistence type="predicted"/>
<evidence type="ECO:0000313" key="1">
    <source>
        <dbReference type="EMBL" id="KAK3287914.1"/>
    </source>
</evidence>
<name>A0AAE0LKC1_9CHLO</name>